<dbReference type="Pfam" id="PF11494">
    <property type="entry name" value="Ta0938"/>
    <property type="match status" value="1"/>
</dbReference>
<dbReference type="GeneID" id="10288406"/>
<dbReference type="EMBL" id="CP002529">
    <property type="protein sequence ID" value="ADY00965.1"/>
    <property type="molecule type" value="Genomic_DNA"/>
</dbReference>
<accession>F0QW41</accession>
<reference evidence="1 2" key="1">
    <citation type="journal article" date="2011" name="J. Bacteriol.">
        <title>Complete genome sequence of 'Vulcanisaeta moutnovskia' strain 768-28, a novel member of the hyperthermophilic crenarchaeal genus vulcanisaeta.</title>
        <authorList>
            <person name="Gumerov V.M."/>
            <person name="Mardanov A.V."/>
            <person name="Beletsky A.V."/>
            <person name="Prokofeva M.I."/>
            <person name="Bonch-Osmolovskaya E.A."/>
            <person name="Ravin N.V."/>
            <person name="Skryabin K.G."/>
        </authorList>
    </citation>
    <scope>NUCLEOTIDE SEQUENCE [LARGE SCALE GENOMIC DNA]</scope>
    <source>
        <strain evidence="1 2">768-28</strain>
    </source>
</reference>
<dbReference type="KEGG" id="vmo:VMUT_0754"/>
<sequence>MIVLINGRIVGDEYTGCALCGDNRRTGTYLSIDGTLRCKMCGKPWIGFYQEVAGIKLYFCCGDHYKEFRKIIERIITISGKSRIKVISISINGGERTIRIESENSKEISINEPMFNLTKT</sequence>
<name>F0QW41_VULM7</name>
<dbReference type="Proteomes" id="UP000007485">
    <property type="component" value="Chromosome"/>
</dbReference>
<dbReference type="HOGENOM" id="CLU_2044541_0_0_2"/>
<evidence type="ECO:0000313" key="2">
    <source>
        <dbReference type="Proteomes" id="UP000007485"/>
    </source>
</evidence>
<dbReference type="eggNOG" id="arCOG06030">
    <property type="taxonomic scope" value="Archaea"/>
</dbReference>
<evidence type="ECO:0000313" key="1">
    <source>
        <dbReference type="EMBL" id="ADY00965.1"/>
    </source>
</evidence>
<gene>
    <name evidence="1" type="ordered locus">VMUT_0754</name>
</gene>
<proteinExistence type="predicted"/>
<dbReference type="AlphaFoldDB" id="F0QW41"/>
<dbReference type="OrthoDB" id="33200at2157"/>
<dbReference type="RefSeq" id="WP_013604127.1">
    <property type="nucleotide sequence ID" value="NC_015151.1"/>
</dbReference>
<protein>
    <submittedName>
        <fullName evidence="1">Uncharacterized protein</fullName>
    </submittedName>
</protein>
<organism evidence="1 2">
    <name type="scientific">Vulcanisaeta moutnovskia (strain 768-28)</name>
    <dbReference type="NCBI Taxonomy" id="985053"/>
    <lineage>
        <taxon>Archaea</taxon>
        <taxon>Thermoproteota</taxon>
        <taxon>Thermoprotei</taxon>
        <taxon>Thermoproteales</taxon>
        <taxon>Thermoproteaceae</taxon>
        <taxon>Vulcanisaeta</taxon>
    </lineage>
</organism>
<keyword evidence="2" id="KW-1185">Reference proteome</keyword>
<dbReference type="InterPro" id="IPR021585">
    <property type="entry name" value="Ta0938"/>
</dbReference>